<dbReference type="GO" id="GO:0035527">
    <property type="term" value="F:3-hydroxypropionate dehydrogenase (NADP+) activity"/>
    <property type="evidence" value="ECO:0007669"/>
    <property type="project" value="UniProtKB-EC"/>
</dbReference>
<dbReference type="PANTHER" id="PTHR43543">
    <property type="entry name" value="MALONIC SEMIALDEHYDE REDUCTASE RUTE-RELATED"/>
    <property type="match status" value="1"/>
</dbReference>
<evidence type="ECO:0000313" key="8">
    <source>
        <dbReference type="Proteomes" id="UP000662747"/>
    </source>
</evidence>
<protein>
    <recommendedName>
        <fullName evidence="5">Putative NADH dehydrogenase/NAD(P)H nitroreductase JY651_22430</fullName>
        <ecNumber evidence="5">1.-.-.-</ecNumber>
    </recommendedName>
</protein>
<reference evidence="7 8" key="1">
    <citation type="submission" date="2021-02" db="EMBL/GenBank/DDBJ databases">
        <title>De Novo genome assembly of isolated myxobacteria.</title>
        <authorList>
            <person name="Stevens D.C."/>
        </authorList>
    </citation>
    <scope>NUCLEOTIDE SEQUENCE [LARGE SCALE GENOMIC DNA]</scope>
    <source>
        <strain evidence="8">SCPEA02</strain>
    </source>
</reference>
<dbReference type="InterPro" id="IPR029479">
    <property type="entry name" value="Nitroreductase"/>
</dbReference>
<evidence type="ECO:0000313" key="7">
    <source>
        <dbReference type="EMBL" id="QSQ27500.1"/>
    </source>
</evidence>
<name>A0ABX7PAM0_9BACT</name>
<dbReference type="Pfam" id="PF00881">
    <property type="entry name" value="Nitroreductase"/>
    <property type="match status" value="1"/>
</dbReference>
<evidence type="ECO:0000256" key="1">
    <source>
        <dbReference type="ARBA" id="ARBA00022630"/>
    </source>
</evidence>
<dbReference type="EMBL" id="CP071090">
    <property type="protein sequence ID" value="QSQ27500.1"/>
    <property type="molecule type" value="Genomic_DNA"/>
</dbReference>
<dbReference type="HAMAP" id="MF_01204">
    <property type="entry name" value="Oxidoreductase_RutE_HadB"/>
    <property type="match status" value="1"/>
</dbReference>
<dbReference type="InterPro" id="IPR000415">
    <property type="entry name" value="Nitroreductase-like"/>
</dbReference>
<gene>
    <name evidence="7" type="ORF">JY651_22430</name>
</gene>
<organism evidence="7 8">
    <name type="scientific">Pyxidicoccus parkwayensis</name>
    <dbReference type="NCBI Taxonomy" id="2813578"/>
    <lineage>
        <taxon>Bacteria</taxon>
        <taxon>Pseudomonadati</taxon>
        <taxon>Myxococcota</taxon>
        <taxon>Myxococcia</taxon>
        <taxon>Myxococcales</taxon>
        <taxon>Cystobacterineae</taxon>
        <taxon>Myxococcaceae</taxon>
        <taxon>Pyxidicoccus</taxon>
    </lineage>
</organism>
<keyword evidence="5" id="KW-0520">NAD</keyword>
<dbReference type="Gene3D" id="3.40.109.10">
    <property type="entry name" value="NADH Oxidase"/>
    <property type="match status" value="1"/>
</dbReference>
<evidence type="ECO:0000256" key="5">
    <source>
        <dbReference type="HAMAP-Rule" id="MF_01204"/>
    </source>
</evidence>
<dbReference type="PANTHER" id="PTHR43543:SF1">
    <property type="entry name" value="MALONIC SEMIALDEHYDE REDUCTASE RUTE-RELATED"/>
    <property type="match status" value="1"/>
</dbReference>
<comment type="similarity">
    <text evidence="5">Belongs to the nitroreductase family. HadB/RutE subfamily.</text>
</comment>
<comment type="cofactor">
    <cofactor evidence="5">
        <name>FMN</name>
        <dbReference type="ChEBI" id="CHEBI:58210"/>
    </cofactor>
</comment>
<dbReference type="NCBIfam" id="NF003768">
    <property type="entry name" value="PRK05365.1"/>
    <property type="match status" value="1"/>
</dbReference>
<dbReference type="Proteomes" id="UP000662747">
    <property type="component" value="Chromosome"/>
</dbReference>
<dbReference type="RefSeq" id="WP_206729021.1">
    <property type="nucleotide sequence ID" value="NZ_CP071090.1"/>
</dbReference>
<dbReference type="CDD" id="cd02148">
    <property type="entry name" value="RutE-like"/>
    <property type="match status" value="1"/>
</dbReference>
<keyword evidence="1 5" id="KW-0285">Flavoprotein</keyword>
<evidence type="ECO:0000256" key="3">
    <source>
        <dbReference type="ARBA" id="ARBA00022857"/>
    </source>
</evidence>
<feature type="domain" description="Nitroreductase" evidence="6">
    <location>
        <begin position="29"/>
        <end position="181"/>
    </location>
</feature>
<sequence>MSSPSNRPSLDDTALGLLFSEARTHGAWLDRPVEPALLRRVYELTKMGPTSANTSPLRITFVTSAEAKARLLPAVYANNVEKVRTAPVTAVLAWDRTFWEKLPQLFPARPELREKLVGLPPPLQERFGHQSAYLSAGYFILAARAVGLDCGPLGGFDSAAVDAAFHPDKSWGSLLLCNLGYGDSTRLFPRLPRLAFDEACRVE</sequence>
<dbReference type="SUPFAM" id="SSF55469">
    <property type="entry name" value="FMN-dependent nitroreductase-like"/>
    <property type="match status" value="1"/>
</dbReference>
<evidence type="ECO:0000259" key="6">
    <source>
        <dbReference type="Pfam" id="PF00881"/>
    </source>
</evidence>
<evidence type="ECO:0000256" key="2">
    <source>
        <dbReference type="ARBA" id="ARBA00022643"/>
    </source>
</evidence>
<keyword evidence="4 5" id="KW-0560">Oxidoreductase</keyword>
<accession>A0ABX7PAM0</accession>
<dbReference type="InterPro" id="IPR050461">
    <property type="entry name" value="Nitroreductase_HadB/RutE"/>
</dbReference>
<keyword evidence="3 5" id="KW-0521">NADP</keyword>
<dbReference type="InterPro" id="IPR023936">
    <property type="entry name" value="RutE-like"/>
</dbReference>
<proteinExistence type="inferred from homology"/>
<dbReference type="EC" id="1.-.-.-" evidence="5"/>
<keyword evidence="8" id="KW-1185">Reference proteome</keyword>
<evidence type="ECO:0000256" key="4">
    <source>
        <dbReference type="ARBA" id="ARBA00023002"/>
    </source>
</evidence>
<keyword evidence="2 5" id="KW-0288">FMN</keyword>